<comment type="caution">
    <text evidence="7">The sequence shown here is derived from an EMBL/GenBank/DDBJ whole genome shotgun (WGS) entry which is preliminary data.</text>
</comment>
<dbReference type="GO" id="GO:0017004">
    <property type="term" value="P:cytochrome complex assembly"/>
    <property type="evidence" value="ECO:0007669"/>
    <property type="project" value="UniProtKB-KW"/>
</dbReference>
<dbReference type="InterPro" id="IPR017937">
    <property type="entry name" value="Thioredoxin_CS"/>
</dbReference>
<dbReference type="PANTHER" id="PTHR42852">
    <property type="entry name" value="THIOL:DISULFIDE INTERCHANGE PROTEIN DSBE"/>
    <property type="match status" value="1"/>
</dbReference>
<feature type="signal peptide" evidence="5">
    <location>
        <begin position="1"/>
        <end position="19"/>
    </location>
</feature>
<evidence type="ECO:0000256" key="3">
    <source>
        <dbReference type="ARBA" id="ARBA00023157"/>
    </source>
</evidence>
<dbReference type="Pfam" id="PF14289">
    <property type="entry name" value="DUF4369"/>
    <property type="match status" value="1"/>
</dbReference>
<dbReference type="GO" id="GO:0016491">
    <property type="term" value="F:oxidoreductase activity"/>
    <property type="evidence" value="ECO:0007669"/>
    <property type="project" value="InterPro"/>
</dbReference>
<dbReference type="PROSITE" id="PS51352">
    <property type="entry name" value="THIOREDOXIN_2"/>
    <property type="match status" value="1"/>
</dbReference>
<dbReference type="SUPFAM" id="SSF52833">
    <property type="entry name" value="Thioredoxin-like"/>
    <property type="match status" value="1"/>
</dbReference>
<protein>
    <submittedName>
        <fullName evidence="7">Thiol-disulfide isomerase/thioredoxin</fullName>
    </submittedName>
</protein>
<dbReference type="PROSITE" id="PS00194">
    <property type="entry name" value="THIOREDOXIN_1"/>
    <property type="match status" value="1"/>
</dbReference>
<dbReference type="InterPro" id="IPR036249">
    <property type="entry name" value="Thioredoxin-like_sf"/>
</dbReference>
<dbReference type="InterPro" id="IPR013766">
    <property type="entry name" value="Thioredoxin_domain"/>
</dbReference>
<reference evidence="7 8" key="1">
    <citation type="submission" date="2019-03" db="EMBL/GenBank/DDBJ databases">
        <title>Genomic Encyclopedia of Archaeal and Bacterial Type Strains, Phase II (KMG-II): from individual species to whole genera.</title>
        <authorList>
            <person name="Goeker M."/>
        </authorList>
    </citation>
    <scope>NUCLEOTIDE SEQUENCE [LARGE SCALE GENOMIC DNA]</scope>
    <source>
        <strain evidence="7 8">DSM 28353</strain>
    </source>
</reference>
<evidence type="ECO:0000256" key="4">
    <source>
        <dbReference type="ARBA" id="ARBA00023284"/>
    </source>
</evidence>
<feature type="chain" id="PRO_5020702372" evidence="5">
    <location>
        <begin position="20"/>
        <end position="386"/>
    </location>
</feature>
<evidence type="ECO:0000313" key="8">
    <source>
        <dbReference type="Proteomes" id="UP000295292"/>
    </source>
</evidence>
<keyword evidence="5" id="KW-0732">Signal</keyword>
<dbReference type="InterPro" id="IPR025380">
    <property type="entry name" value="DUF4369"/>
</dbReference>
<dbReference type="InterPro" id="IPR013740">
    <property type="entry name" value="Redoxin"/>
</dbReference>
<keyword evidence="8" id="KW-1185">Reference proteome</keyword>
<keyword evidence="4" id="KW-0676">Redox-active center</keyword>
<dbReference type="Pfam" id="PF08534">
    <property type="entry name" value="Redoxin"/>
    <property type="match status" value="1"/>
</dbReference>
<keyword evidence="2" id="KW-0201">Cytochrome c-type biogenesis</keyword>
<dbReference type="RefSeq" id="WP_133586833.1">
    <property type="nucleotide sequence ID" value="NZ_SNYV01000020.1"/>
</dbReference>
<evidence type="ECO:0000313" key="7">
    <source>
        <dbReference type="EMBL" id="TDQ72244.1"/>
    </source>
</evidence>
<dbReference type="CDD" id="cd02966">
    <property type="entry name" value="TlpA_like_family"/>
    <property type="match status" value="1"/>
</dbReference>
<dbReference type="Gene3D" id="3.40.30.10">
    <property type="entry name" value="Glutaredoxin"/>
    <property type="match status" value="1"/>
</dbReference>
<organism evidence="7 8">
    <name type="scientific">Sphingobacterium yanglingense</name>
    <dbReference type="NCBI Taxonomy" id="1437280"/>
    <lineage>
        <taxon>Bacteria</taxon>
        <taxon>Pseudomonadati</taxon>
        <taxon>Bacteroidota</taxon>
        <taxon>Sphingobacteriia</taxon>
        <taxon>Sphingobacteriales</taxon>
        <taxon>Sphingobacteriaceae</taxon>
        <taxon>Sphingobacterium</taxon>
    </lineage>
</organism>
<name>A0A4R6W4U8_9SPHI</name>
<dbReference type="EMBL" id="SNYV01000020">
    <property type="protein sequence ID" value="TDQ72244.1"/>
    <property type="molecule type" value="Genomic_DNA"/>
</dbReference>
<gene>
    <name evidence="7" type="ORF">CLV99_4707</name>
</gene>
<evidence type="ECO:0000256" key="1">
    <source>
        <dbReference type="ARBA" id="ARBA00004196"/>
    </source>
</evidence>
<sequence length="386" mass="42897">MKKLLIFLSFLGSFLGVQAQNSYTVKTKIDNPKKYTMYLAFASGDGYTVDTSYVVENGWAVFKGTVKEPVLAHLGFRGNPASMIATGQGFIPGPSLSFFLSNATIEITGTVDKVHLAKVKGGKENSEWATIKEKQNQIEDQNWTLLKKAYKAFDLSGDSSLFKESSRISQANAEKNSSLQHSFIKKHPQSLVSMYFLSGMVNSLSLDELKSAFNELGQAHKNSSYAQAIKSKIASMDATAIGKQAIALQKVDINGQSVNLETLKGKYVLLDFWGSWCGPCRDSHPHLRELYSKYKSHGLEIVGIAHEQRSSLEDNKRIWKKAIEEDQMTWVQVLNNEGIAEFDAVKAYGITAFPTKILLDKEGKIIARYVGDSAQFDDKIKEIFGF</sequence>
<keyword evidence="3" id="KW-1015">Disulfide bond</keyword>
<feature type="domain" description="Thioredoxin" evidence="6">
    <location>
        <begin position="239"/>
        <end position="386"/>
    </location>
</feature>
<comment type="subcellular location">
    <subcellularLocation>
        <location evidence="1">Cell envelope</location>
    </subcellularLocation>
</comment>
<dbReference type="PANTHER" id="PTHR42852:SF6">
    <property type="entry name" value="THIOL:DISULFIDE INTERCHANGE PROTEIN DSBE"/>
    <property type="match status" value="1"/>
</dbReference>
<dbReference type="Proteomes" id="UP000295292">
    <property type="component" value="Unassembled WGS sequence"/>
</dbReference>
<evidence type="ECO:0000256" key="5">
    <source>
        <dbReference type="SAM" id="SignalP"/>
    </source>
</evidence>
<dbReference type="AlphaFoldDB" id="A0A4R6W4U8"/>
<dbReference type="InterPro" id="IPR050553">
    <property type="entry name" value="Thioredoxin_ResA/DsbE_sf"/>
</dbReference>
<proteinExistence type="predicted"/>
<evidence type="ECO:0000259" key="6">
    <source>
        <dbReference type="PROSITE" id="PS51352"/>
    </source>
</evidence>
<dbReference type="GO" id="GO:0030313">
    <property type="term" value="C:cell envelope"/>
    <property type="evidence" value="ECO:0007669"/>
    <property type="project" value="UniProtKB-SubCell"/>
</dbReference>
<dbReference type="OrthoDB" id="750178at2"/>
<accession>A0A4R6W4U8</accession>
<keyword evidence="7" id="KW-0413">Isomerase</keyword>
<evidence type="ECO:0000256" key="2">
    <source>
        <dbReference type="ARBA" id="ARBA00022748"/>
    </source>
</evidence>
<dbReference type="GO" id="GO:0016853">
    <property type="term" value="F:isomerase activity"/>
    <property type="evidence" value="ECO:0007669"/>
    <property type="project" value="UniProtKB-KW"/>
</dbReference>